<accession>A0ABU2LJT3</accession>
<feature type="region of interest" description="Disordered" evidence="2">
    <location>
        <begin position="231"/>
        <end position="256"/>
    </location>
</feature>
<keyword evidence="4" id="KW-1185">Reference proteome</keyword>
<name>A0ABU2LJT3_9ACTN</name>
<sequence>MVFGVERVQRSTDDIQSTLDTLAASVHLGLDRMAASLNQVRQQLGERVDAVEAELRSLRLTAQTSAAGEEIRRDIGALHALIEGWRAEAAAVRAEAETTRRALEAAALGPAGGGPGAPAEAADGEPDRHATLLLASAGIASVTLTCHGDLWAFLIEKAAHERHFRVPGEVRDIERGRVRVTLSGRSLIAAFTALGGIRDSDTTPGDRALAHELYEAFADVVAAAAAGPRAGGGSEVTVVIDRTPPDGTPGAGPTTG</sequence>
<comment type="caution">
    <text evidence="3">The sequence shown here is derived from an EMBL/GenBank/DDBJ whole genome shotgun (WGS) entry which is preliminary data.</text>
</comment>
<feature type="coiled-coil region" evidence="1">
    <location>
        <begin position="34"/>
        <end position="61"/>
    </location>
</feature>
<evidence type="ECO:0000256" key="1">
    <source>
        <dbReference type="SAM" id="Coils"/>
    </source>
</evidence>
<dbReference type="Proteomes" id="UP001183420">
    <property type="component" value="Unassembled WGS sequence"/>
</dbReference>
<evidence type="ECO:0000256" key="2">
    <source>
        <dbReference type="SAM" id="MobiDB-lite"/>
    </source>
</evidence>
<keyword evidence="1" id="KW-0175">Coiled coil</keyword>
<gene>
    <name evidence="3" type="ORF">RNC47_05255</name>
</gene>
<protein>
    <submittedName>
        <fullName evidence="3">Uncharacterized protein</fullName>
    </submittedName>
</protein>
<evidence type="ECO:0000313" key="4">
    <source>
        <dbReference type="Proteomes" id="UP001183420"/>
    </source>
</evidence>
<proteinExistence type="predicted"/>
<evidence type="ECO:0000313" key="3">
    <source>
        <dbReference type="EMBL" id="MDT0317750.1"/>
    </source>
</evidence>
<dbReference type="RefSeq" id="WP_311595912.1">
    <property type="nucleotide sequence ID" value="NZ_JAVREM010000003.1"/>
</dbReference>
<reference evidence="4" key="1">
    <citation type="submission" date="2023-07" db="EMBL/GenBank/DDBJ databases">
        <title>30 novel species of actinomycetes from the DSMZ collection.</title>
        <authorList>
            <person name="Nouioui I."/>
        </authorList>
    </citation>
    <scope>NUCLEOTIDE SEQUENCE [LARGE SCALE GENOMIC DNA]</scope>
    <source>
        <strain evidence="4">DSM 44918</strain>
    </source>
</reference>
<organism evidence="3 4">
    <name type="scientific">Streptomyces millisiae</name>
    <dbReference type="NCBI Taxonomy" id="3075542"/>
    <lineage>
        <taxon>Bacteria</taxon>
        <taxon>Bacillati</taxon>
        <taxon>Actinomycetota</taxon>
        <taxon>Actinomycetes</taxon>
        <taxon>Kitasatosporales</taxon>
        <taxon>Streptomycetaceae</taxon>
        <taxon>Streptomyces</taxon>
    </lineage>
</organism>
<dbReference type="EMBL" id="JAVREM010000003">
    <property type="protein sequence ID" value="MDT0317750.1"/>
    <property type="molecule type" value="Genomic_DNA"/>
</dbReference>